<evidence type="ECO:0000313" key="10">
    <source>
        <dbReference type="Proteomes" id="UP000373449"/>
    </source>
</evidence>
<keyword evidence="3 7" id="KW-0812">Transmembrane</keyword>
<dbReference type="Gene3D" id="3.30.1890.10">
    <property type="entry name" value="FepE-like"/>
    <property type="match status" value="1"/>
</dbReference>
<keyword evidence="6" id="KW-0175">Coiled coil</keyword>
<name>A0A484ZYX7_9GAMM</name>
<organism evidence="9 10">
    <name type="scientific">Budvicia aquatica</name>
    <dbReference type="NCBI Taxonomy" id="82979"/>
    <lineage>
        <taxon>Bacteria</taxon>
        <taxon>Pseudomonadati</taxon>
        <taxon>Pseudomonadota</taxon>
        <taxon>Gammaproteobacteria</taxon>
        <taxon>Enterobacterales</taxon>
        <taxon>Budviciaceae</taxon>
        <taxon>Budvicia</taxon>
    </lineage>
</organism>
<evidence type="ECO:0000256" key="3">
    <source>
        <dbReference type="ARBA" id="ARBA00022692"/>
    </source>
</evidence>
<accession>A0A484ZYX7</accession>
<dbReference type="InterPro" id="IPR050445">
    <property type="entry name" value="Bact_polysacc_biosynth/exp"/>
</dbReference>
<gene>
    <name evidence="9" type="primary">wzzB_11</name>
    <name evidence="9" type="ORF">NCTC12282_06036</name>
</gene>
<dbReference type="GO" id="GO:0004713">
    <property type="term" value="F:protein tyrosine kinase activity"/>
    <property type="evidence" value="ECO:0007669"/>
    <property type="project" value="TreeGrafter"/>
</dbReference>
<keyword evidence="5 7" id="KW-0472">Membrane</keyword>
<feature type="coiled-coil region" evidence="6">
    <location>
        <begin position="204"/>
        <end position="235"/>
    </location>
</feature>
<feature type="transmembrane region" description="Helical" evidence="7">
    <location>
        <begin position="335"/>
        <end position="355"/>
    </location>
</feature>
<evidence type="ECO:0000256" key="7">
    <source>
        <dbReference type="SAM" id="Phobius"/>
    </source>
</evidence>
<dbReference type="InterPro" id="IPR003856">
    <property type="entry name" value="LPS_length_determ_N"/>
</dbReference>
<evidence type="ECO:0000256" key="5">
    <source>
        <dbReference type="ARBA" id="ARBA00023136"/>
    </source>
</evidence>
<evidence type="ECO:0000256" key="2">
    <source>
        <dbReference type="ARBA" id="ARBA00022475"/>
    </source>
</evidence>
<sequence length="368" mass="41687">MSDKNQPQQPPQSQQPPIAGYYPYPMFQAPKNDEIDLFDLIAQLWKKKHWIIGCMLITTLLAAVYAFTAKEQWTATAVVDAPSFETMDNYYQGYRLLEGNVEKPTSSEEVADKLFKQFISLAGSYNELSKFVSGSDYFKKLAEGKDEQSRARLLNDIIDNVKLTKEKDSSIYSLSFPAATAIEAKNLLEKYVSVVNSNISKTQYAQLTTQIENKKQTLKNQMDAIKNIAEEQRLEEIQNIKMALTVAEKTNIQKPEITSLTKLDNNSLFLLGKDALSAMSQGIEKQPLVMSDDYYDLQRQWINLNNFKVDRADAKGFSYLKSPMEPIDRDKPRNGLILVLGCLVGLIIGTCFILINNVLVSYRIKTNV</sequence>
<keyword evidence="2" id="KW-1003">Cell membrane</keyword>
<evidence type="ECO:0000256" key="4">
    <source>
        <dbReference type="ARBA" id="ARBA00022989"/>
    </source>
</evidence>
<reference evidence="9 10" key="1">
    <citation type="submission" date="2019-03" db="EMBL/GenBank/DDBJ databases">
        <authorList>
            <consortium name="Pathogen Informatics"/>
        </authorList>
    </citation>
    <scope>NUCLEOTIDE SEQUENCE [LARGE SCALE GENOMIC DNA]</scope>
    <source>
        <strain evidence="9 10">NCTC12282</strain>
    </source>
</reference>
<dbReference type="AlphaFoldDB" id="A0A484ZYX7"/>
<dbReference type="EMBL" id="CAADJA010000002">
    <property type="protein sequence ID" value="VFS52828.1"/>
    <property type="molecule type" value="Genomic_DNA"/>
</dbReference>
<evidence type="ECO:0000313" key="9">
    <source>
        <dbReference type="EMBL" id="VFS52828.1"/>
    </source>
</evidence>
<comment type="subcellular location">
    <subcellularLocation>
        <location evidence="1">Cell membrane</location>
        <topology evidence="1">Multi-pass membrane protein</topology>
    </subcellularLocation>
</comment>
<evidence type="ECO:0000256" key="6">
    <source>
        <dbReference type="SAM" id="Coils"/>
    </source>
</evidence>
<dbReference type="Pfam" id="PF02706">
    <property type="entry name" value="Wzz"/>
    <property type="match status" value="1"/>
</dbReference>
<dbReference type="PANTHER" id="PTHR32309:SF16">
    <property type="entry name" value="ECA POLYSACCHARIDE CHAIN LENGTH MODULATION PROTEIN"/>
    <property type="match status" value="1"/>
</dbReference>
<dbReference type="SUPFAM" id="SSF160355">
    <property type="entry name" value="Bacterial polysaccharide co-polymerase-like"/>
    <property type="match status" value="1"/>
</dbReference>
<dbReference type="PANTHER" id="PTHR32309">
    <property type="entry name" value="TYROSINE-PROTEIN KINASE"/>
    <property type="match status" value="1"/>
</dbReference>
<feature type="domain" description="Polysaccharide chain length determinant N-terminal" evidence="8">
    <location>
        <begin position="33"/>
        <end position="87"/>
    </location>
</feature>
<evidence type="ECO:0000259" key="8">
    <source>
        <dbReference type="Pfam" id="PF02706"/>
    </source>
</evidence>
<dbReference type="RefSeq" id="WP_029096743.1">
    <property type="nucleotide sequence ID" value="NZ_CAADJA010000002.1"/>
</dbReference>
<dbReference type="Proteomes" id="UP000373449">
    <property type="component" value="Unassembled WGS sequence"/>
</dbReference>
<keyword evidence="4 7" id="KW-1133">Transmembrane helix</keyword>
<proteinExistence type="predicted"/>
<evidence type="ECO:0000256" key="1">
    <source>
        <dbReference type="ARBA" id="ARBA00004651"/>
    </source>
</evidence>
<protein>
    <submittedName>
        <fullName evidence="9">Polysaccharide antigen chain regulator</fullName>
    </submittedName>
</protein>
<feature type="transmembrane region" description="Helical" evidence="7">
    <location>
        <begin position="50"/>
        <end position="68"/>
    </location>
</feature>
<dbReference type="GO" id="GO:0005886">
    <property type="term" value="C:plasma membrane"/>
    <property type="evidence" value="ECO:0007669"/>
    <property type="project" value="UniProtKB-SubCell"/>
</dbReference>